<dbReference type="InterPro" id="IPR006144">
    <property type="entry name" value="Secretion_HlyD_CS"/>
</dbReference>
<protein>
    <recommendedName>
        <fullName evidence="3">Hemolysin D</fullName>
    </recommendedName>
</protein>
<proteinExistence type="predicted"/>
<reference evidence="1 2" key="1">
    <citation type="submission" date="2022-06" db="EMBL/GenBank/DDBJ databases">
        <title>Dynamics of rice microbiomes reveals core vertical transmitted seed endophytes.</title>
        <authorList>
            <person name="Liao K."/>
            <person name="Zhang X."/>
        </authorList>
    </citation>
    <scope>NUCLEOTIDE SEQUENCE [LARGE SCALE GENOMIC DNA]</scope>
    <source>
        <strain evidence="1 2">YT10-10-1</strain>
    </source>
</reference>
<dbReference type="Proteomes" id="UP001320843">
    <property type="component" value="Unassembled WGS sequence"/>
</dbReference>
<gene>
    <name evidence="1" type="ORF">NB700_002896</name>
</gene>
<organism evidence="1 2">
    <name type="scientific">Xanthomonas sacchari</name>
    <dbReference type="NCBI Taxonomy" id="56458"/>
    <lineage>
        <taxon>Bacteria</taxon>
        <taxon>Pseudomonadati</taxon>
        <taxon>Pseudomonadota</taxon>
        <taxon>Gammaproteobacteria</taxon>
        <taxon>Lysobacterales</taxon>
        <taxon>Lysobacteraceae</taxon>
        <taxon>Xanthomonas</taxon>
    </lineage>
</organism>
<sequence>MPVALPIIPGMVAEVDILTGKRSVLNYLLRPLLKARLR</sequence>
<dbReference type="EMBL" id="JANFWR010000020">
    <property type="protein sequence ID" value="MCW0400340.1"/>
    <property type="molecule type" value="Genomic_DNA"/>
</dbReference>
<dbReference type="PRINTS" id="PR01490">
    <property type="entry name" value="RTXTOXIND"/>
</dbReference>
<dbReference type="PROSITE" id="PS00543">
    <property type="entry name" value="HLYD_FAMILY"/>
    <property type="match status" value="1"/>
</dbReference>
<evidence type="ECO:0000313" key="2">
    <source>
        <dbReference type="Proteomes" id="UP001320843"/>
    </source>
</evidence>
<evidence type="ECO:0000313" key="1">
    <source>
        <dbReference type="EMBL" id="MCW0400340.1"/>
    </source>
</evidence>
<keyword evidence="2" id="KW-1185">Reference proteome</keyword>
<evidence type="ECO:0008006" key="3">
    <source>
        <dbReference type="Google" id="ProtNLM"/>
    </source>
</evidence>
<name>A0ABT3DXW6_9XANT</name>
<comment type="caution">
    <text evidence="1">The sequence shown here is derived from an EMBL/GenBank/DDBJ whole genome shotgun (WGS) entry which is preliminary data.</text>
</comment>
<accession>A0ABT3DXW6</accession>